<accession>A0AAN7THW7</accession>
<sequence length="181" mass="19737">MTFPLTSPTKPEMASASTSWTESAARQALTASTSSLPPRDGQGTNKPSASVPPLRADSTSDMTSQHGRTYSNGQGEMQTSRVRKRSSWWTKVMAFGDDEAGLLKFLDFGIKVTRPWFAQIELLQSTAAGHAPGPEHGRCQTFGGALVGRERDGQRPAMATQAPRLKRKKGCRTLQETRRQS</sequence>
<dbReference type="AlphaFoldDB" id="A0AAN7THW7"/>
<feature type="compositionally biased region" description="Low complexity" evidence="1">
    <location>
        <begin position="14"/>
        <end position="25"/>
    </location>
</feature>
<protein>
    <submittedName>
        <fullName evidence="2">Uncharacterized protein</fullName>
    </submittedName>
</protein>
<feature type="compositionally biased region" description="Polar residues" evidence="1">
    <location>
        <begin position="29"/>
        <end position="48"/>
    </location>
</feature>
<feature type="region of interest" description="Disordered" evidence="1">
    <location>
        <begin position="1"/>
        <end position="83"/>
    </location>
</feature>
<comment type="caution">
    <text evidence="2">The sequence shown here is derived from an EMBL/GenBank/DDBJ whole genome shotgun (WGS) entry which is preliminary data.</text>
</comment>
<dbReference type="EMBL" id="JAVRRL010000029">
    <property type="protein sequence ID" value="KAK5112643.1"/>
    <property type="molecule type" value="Genomic_DNA"/>
</dbReference>
<evidence type="ECO:0000313" key="3">
    <source>
        <dbReference type="Proteomes" id="UP001310890"/>
    </source>
</evidence>
<name>A0AAN7THW7_9PEZI</name>
<evidence type="ECO:0000256" key="1">
    <source>
        <dbReference type="SAM" id="MobiDB-lite"/>
    </source>
</evidence>
<gene>
    <name evidence="2" type="ORF">LTR62_003958</name>
</gene>
<organism evidence="2 3">
    <name type="scientific">Meristemomyces frigidus</name>
    <dbReference type="NCBI Taxonomy" id="1508187"/>
    <lineage>
        <taxon>Eukaryota</taxon>
        <taxon>Fungi</taxon>
        <taxon>Dikarya</taxon>
        <taxon>Ascomycota</taxon>
        <taxon>Pezizomycotina</taxon>
        <taxon>Dothideomycetes</taxon>
        <taxon>Dothideomycetidae</taxon>
        <taxon>Mycosphaerellales</taxon>
        <taxon>Teratosphaeriaceae</taxon>
        <taxon>Meristemomyces</taxon>
    </lineage>
</organism>
<evidence type="ECO:0000313" key="2">
    <source>
        <dbReference type="EMBL" id="KAK5112643.1"/>
    </source>
</evidence>
<dbReference type="Proteomes" id="UP001310890">
    <property type="component" value="Unassembled WGS sequence"/>
</dbReference>
<reference evidence="2" key="1">
    <citation type="submission" date="2023-08" db="EMBL/GenBank/DDBJ databases">
        <title>Black Yeasts Isolated from many extreme environments.</title>
        <authorList>
            <person name="Coleine C."/>
            <person name="Stajich J.E."/>
            <person name="Selbmann L."/>
        </authorList>
    </citation>
    <scope>NUCLEOTIDE SEQUENCE</scope>
    <source>
        <strain evidence="2">CCFEE 5401</strain>
    </source>
</reference>
<feature type="region of interest" description="Disordered" evidence="1">
    <location>
        <begin position="150"/>
        <end position="181"/>
    </location>
</feature>
<feature type="compositionally biased region" description="Polar residues" evidence="1">
    <location>
        <begin position="57"/>
        <end position="80"/>
    </location>
</feature>
<proteinExistence type="predicted"/>